<evidence type="ECO:0000256" key="11">
    <source>
        <dbReference type="ARBA" id="ARBA00022985"/>
    </source>
</evidence>
<dbReference type="RefSeq" id="WP_331703816.1">
    <property type="nucleotide sequence ID" value="NZ_JAZHBO010000002.1"/>
</dbReference>
<keyword evidence="5 15" id="KW-1003">Cell membrane</keyword>
<evidence type="ECO:0000256" key="6">
    <source>
        <dbReference type="ARBA" id="ARBA00022519"/>
    </source>
</evidence>
<evidence type="ECO:0000256" key="7">
    <source>
        <dbReference type="ARBA" id="ARBA00022679"/>
    </source>
</evidence>
<dbReference type="Proteomes" id="UP001356170">
    <property type="component" value="Unassembled WGS sequence"/>
</dbReference>
<evidence type="ECO:0000256" key="14">
    <source>
        <dbReference type="ARBA" id="ARBA00034417"/>
    </source>
</evidence>
<gene>
    <name evidence="15" type="primary">kdkA</name>
    <name evidence="16" type="ORF">V3390_06205</name>
</gene>
<feature type="active site" evidence="15">
    <location>
        <position position="174"/>
    </location>
</feature>
<dbReference type="GO" id="GO:0016301">
    <property type="term" value="F:kinase activity"/>
    <property type="evidence" value="ECO:0007669"/>
    <property type="project" value="UniProtKB-KW"/>
</dbReference>
<dbReference type="Gene3D" id="1.10.510.10">
    <property type="entry name" value="Transferase(Phosphotransferase) domain 1"/>
    <property type="match status" value="1"/>
</dbReference>
<proteinExistence type="inferred from homology"/>
<evidence type="ECO:0000256" key="10">
    <source>
        <dbReference type="ARBA" id="ARBA00022840"/>
    </source>
</evidence>
<evidence type="ECO:0000256" key="4">
    <source>
        <dbReference type="ARBA" id="ARBA00011988"/>
    </source>
</evidence>
<evidence type="ECO:0000256" key="15">
    <source>
        <dbReference type="HAMAP-Rule" id="MF_00521"/>
    </source>
</evidence>
<dbReference type="EC" id="2.7.1.166" evidence="4 15"/>
<keyword evidence="9 15" id="KW-0418">Kinase</keyword>
<evidence type="ECO:0000313" key="17">
    <source>
        <dbReference type="Proteomes" id="UP001356170"/>
    </source>
</evidence>
<dbReference type="Pfam" id="PF06293">
    <property type="entry name" value="Kdo"/>
    <property type="match status" value="1"/>
</dbReference>
<protein>
    <recommendedName>
        <fullName evidence="13 15">3-deoxy-D-manno-octulosonic acid kinase</fullName>
        <shortName evidence="15">Kdo kinase</shortName>
        <ecNumber evidence="4 15">2.7.1.166</ecNumber>
    </recommendedName>
</protein>
<evidence type="ECO:0000256" key="3">
    <source>
        <dbReference type="ARBA" id="ARBA00010327"/>
    </source>
</evidence>
<keyword evidence="6 15" id="KW-0997">Cell inner membrane</keyword>
<comment type="catalytic activity">
    <reaction evidence="14 15">
        <text>an alpha-Kdo-(2-&gt;6)-lipid IVA + ATP = a 4-O-phospho-alpha-Kdo-(2-&gt;6)-lipid IVA + ADP + H(+)</text>
        <dbReference type="Rhea" id="RHEA:74271"/>
        <dbReference type="ChEBI" id="CHEBI:15378"/>
        <dbReference type="ChEBI" id="CHEBI:30616"/>
        <dbReference type="ChEBI" id="CHEBI:176428"/>
        <dbReference type="ChEBI" id="CHEBI:193140"/>
        <dbReference type="ChEBI" id="CHEBI:456216"/>
        <dbReference type="EC" id="2.7.1.166"/>
    </reaction>
</comment>
<sequence length="252" mass="28452">MSSRVLADIRHYQNAAGQGAVVTAHSRSNLITPEWFEPRHWGESAERIRTGGRGGAYVVHTPIGPLLLRRYLRGGMVGPVLKDRYFFQGGNRTRSFSEFFLTADLFEKGAPVPEPIAATYWRSGKFYRAAILLQFLRDIRTFGSLMVDQGAKAPWADTGRLIAKAHRHGLDHADLNAHNIVFNARGQGWLIDFDRSHVRIPETAWRENNLQRLKRSVLKIQSEHSSQLDASVALQGFEQLEDAYCQAWARGV</sequence>
<dbReference type="SUPFAM" id="SSF56112">
    <property type="entry name" value="Protein kinase-like (PK-like)"/>
    <property type="match status" value="1"/>
</dbReference>
<dbReference type="HAMAP" id="MF_00521">
    <property type="entry name" value="KDO_kinase"/>
    <property type="match status" value="1"/>
</dbReference>
<comment type="function">
    <text evidence="15">Catalyzes the ATP-dependent phosphorylation of the 3-deoxy-D-manno-octulosonic acid (Kdo) residue in Kdo-lipid IV(A) at the 4-OH position.</text>
</comment>
<comment type="similarity">
    <text evidence="3 15">Belongs to the protein kinase superfamily. KdkA/RfaP family.</text>
</comment>
<comment type="caution">
    <text evidence="16">The sequence shown here is derived from an EMBL/GenBank/DDBJ whole genome shotgun (WGS) entry which is preliminary data.</text>
</comment>
<keyword evidence="11 15" id="KW-0448">Lipopolysaccharide biosynthesis</keyword>
<evidence type="ECO:0000313" key="16">
    <source>
        <dbReference type="EMBL" id="MEF2155827.1"/>
    </source>
</evidence>
<comment type="pathway">
    <text evidence="2 15">Bacterial outer membrane biogenesis; LPS core biosynthesis.</text>
</comment>
<accession>A0ABU7V1W6</accession>
<evidence type="ECO:0000256" key="2">
    <source>
        <dbReference type="ARBA" id="ARBA00004713"/>
    </source>
</evidence>
<dbReference type="InterPro" id="IPR011009">
    <property type="entry name" value="Kinase-like_dom_sf"/>
</dbReference>
<reference evidence="16 17" key="1">
    <citation type="submission" date="2024-01" db="EMBL/GenBank/DDBJ databases">
        <title>Novel species of the genus Luteimonas isolated from rivers.</title>
        <authorList>
            <person name="Lu H."/>
        </authorList>
    </citation>
    <scope>NUCLEOTIDE SEQUENCE [LARGE SCALE GENOMIC DNA]</scope>
    <source>
        <strain evidence="16 17">FXH3W</strain>
    </source>
</reference>
<dbReference type="EMBL" id="JAZHBO010000002">
    <property type="protein sequence ID" value="MEF2155827.1"/>
    <property type="molecule type" value="Genomic_DNA"/>
</dbReference>
<keyword evidence="8 15" id="KW-0547">Nucleotide-binding</keyword>
<evidence type="ECO:0000256" key="8">
    <source>
        <dbReference type="ARBA" id="ARBA00022741"/>
    </source>
</evidence>
<organism evidence="16 17">
    <name type="scientific">Aquilutibacter rugosus</name>
    <dbReference type="NCBI Taxonomy" id="3115820"/>
    <lineage>
        <taxon>Bacteria</taxon>
        <taxon>Pseudomonadati</taxon>
        <taxon>Pseudomonadota</taxon>
        <taxon>Gammaproteobacteria</taxon>
        <taxon>Lysobacterales</taxon>
        <taxon>Lysobacteraceae</taxon>
        <taxon>Aquilutibacter</taxon>
    </lineage>
</organism>
<comment type="subcellular location">
    <subcellularLocation>
        <location evidence="1 15">Cell inner membrane</location>
        <topology evidence="1 15">Peripheral membrane protein</topology>
        <orientation evidence="1 15">Cytoplasmic side</orientation>
    </subcellularLocation>
</comment>
<dbReference type="InterPro" id="IPR022826">
    <property type="entry name" value="KDO_kinase"/>
</dbReference>
<name>A0ABU7V1W6_9GAMM</name>
<evidence type="ECO:0000256" key="12">
    <source>
        <dbReference type="ARBA" id="ARBA00023136"/>
    </source>
</evidence>
<evidence type="ECO:0000256" key="1">
    <source>
        <dbReference type="ARBA" id="ARBA00004515"/>
    </source>
</evidence>
<evidence type="ECO:0000256" key="13">
    <source>
        <dbReference type="ARBA" id="ARBA00029511"/>
    </source>
</evidence>
<keyword evidence="12 15" id="KW-0472">Membrane</keyword>
<keyword evidence="7 15" id="KW-0808">Transferase</keyword>
<evidence type="ECO:0000256" key="9">
    <source>
        <dbReference type="ARBA" id="ARBA00022777"/>
    </source>
</evidence>
<keyword evidence="10 15" id="KW-0067">ATP-binding</keyword>
<keyword evidence="17" id="KW-1185">Reference proteome</keyword>
<evidence type="ECO:0000256" key="5">
    <source>
        <dbReference type="ARBA" id="ARBA00022475"/>
    </source>
</evidence>
<dbReference type="NCBIfam" id="NF002475">
    <property type="entry name" value="PRK01723.1"/>
    <property type="match status" value="1"/>
</dbReference>